<comment type="caution">
    <text evidence="12">The sequence shown here is derived from an EMBL/GenBank/DDBJ whole genome shotgun (WGS) entry which is preliminary data.</text>
</comment>
<evidence type="ECO:0000256" key="6">
    <source>
        <dbReference type="ARBA" id="ARBA00022723"/>
    </source>
</evidence>
<keyword evidence="12" id="KW-0503">Monooxygenase</keyword>
<feature type="domain" description="Glucose-methanol-choline oxidoreductase N-terminal" evidence="11">
    <location>
        <begin position="878"/>
        <end position="892"/>
    </location>
</feature>
<dbReference type="SUPFAM" id="SSF51905">
    <property type="entry name" value="FAD/NAD(P)-binding domain"/>
    <property type="match status" value="2"/>
</dbReference>
<evidence type="ECO:0000256" key="9">
    <source>
        <dbReference type="ARBA" id="ARBA00023002"/>
    </source>
</evidence>
<keyword evidence="7" id="KW-0274">FAD</keyword>
<dbReference type="Gene3D" id="3.40.50.1820">
    <property type="entry name" value="alpha/beta hydrolase"/>
    <property type="match status" value="1"/>
</dbReference>
<dbReference type="SUPFAM" id="SSF53474">
    <property type="entry name" value="alpha/beta-Hydrolases"/>
    <property type="match status" value="1"/>
</dbReference>
<evidence type="ECO:0000256" key="2">
    <source>
        <dbReference type="ARBA" id="ARBA00010139"/>
    </source>
</evidence>
<dbReference type="PRINTS" id="PR00111">
    <property type="entry name" value="ABHYDROLASE"/>
</dbReference>
<evidence type="ECO:0000256" key="10">
    <source>
        <dbReference type="SAM" id="MobiDB-lite"/>
    </source>
</evidence>
<dbReference type="InterPro" id="IPR036188">
    <property type="entry name" value="FAD/NAD-bd_sf"/>
</dbReference>
<dbReference type="GO" id="GO:0004497">
    <property type="term" value="F:monooxygenase activity"/>
    <property type="evidence" value="ECO:0007669"/>
    <property type="project" value="UniProtKB-KW"/>
</dbReference>
<keyword evidence="6" id="KW-0479">Metal-binding</keyword>
<dbReference type="InterPro" id="IPR000172">
    <property type="entry name" value="GMC_OxRdtase_N"/>
</dbReference>
<dbReference type="InterPro" id="IPR029058">
    <property type="entry name" value="AB_hydrolase_fold"/>
</dbReference>
<comment type="cofactor">
    <cofactor evidence="1">
        <name>FAD</name>
        <dbReference type="ChEBI" id="CHEBI:57692"/>
    </cofactor>
</comment>
<sequence length="1641" mass="178172">MSPQSSRLTNYIAFSRQDGSTPQIGHLDHAQQTIQPLAYLSGTPVENLYQVIEVGSQNITASVDPAIPLKDVKVFPPISGRDVLAVGKNYMEHAKEFNSSGYDSSDKVDKPSHPVIFTKRATSIIADGEDILLHKGFTESADYEGEIGVIVGKAGFRVSEADAWDYVWGYTIINDLTARERQRDHKQFYIGKSPDTFCPMGPVAVPKEDLPKTLHIQTHVNGELRQDATTEDLIFSIPHLISTLSAGTTLQPGDVLATGTPAGVGIGRNPPVFLSPGDEIAISIDGVGTLRNRVADYSAANTTIERFSARSALKPNNTARSIQGRSGLTTVNSKPINYQRTGTGKQNIIFVHGLGSSKEYWTPLTMTLDLKDTFTAHVFDFEGHGLSPTHPLSSITFESLVADLLGIFEVAGVSAQSPAILVGHSMGSIISAKFAIEHPSLVKKLVLMGPPPFPLPGMIVKTLSTTISKVRSEGMDIILRSPSGLSDHTIKTIPLAAAAVRLGFLGQDPEGYAKATSALANATEGLALEKLAVETLVISGQYEAVSPEIREKAYVEKIHKAKQVVLPDVGHWHPVKMRLVGGTMVAKVSLLLVASAALASCGSQAKTDLNAVAEEYDYIVIGGGTSGLVVANRLSENPAKTVLVVEYGDFPNTINVTVPYFTTYDQSARLYNVTSVPQVHLGNRTSRLRIGATVGGGSSVNGMAWDRGSVADYDAWEALGNPGWGWNNMLKYFRKSSTFAPPSQEYVDKYGYDWNRDAYGNGPIQVGFPSWQWPAADLQARAWAEDIKVPRLKDGSDGDNVGIAWLPQNSGGKNATRSTSETAYFNPVSDRSNLHLLVRHYGGAIKFEGNATAGVDVASRDGTRMRFVRSRNVVLAAGAVNTPRILQLSGIGPSKLLKGLGINVTVDSPGVGANFQDHPSVFMVYDFDFNTISNPIDSLILIRAVAKARAFMSSPSVKSLAAVEMMPGPGAASDAEIETIMRQSWVSSTFDHPAGTAAMMPKEWGGVVDSKLRVFSTMTSPLSQDPISSVDPQRLEDVRKKYAEEAKKRLRPEGAAQFLPLNEAPEDRLHSLLDDPWADHAALNAKPSPIPKDKAIRFFVLGAGFGGLVYAVRLIESGVATADEIRLVDAAGGFGGTWYWHRYPGLHCDLESYCYLPLLEETGYIPSKKYAPAAEIRQHAERIASRWKLDDKTLFRSDVQSLDWDDDKELWNINLSERRGPGSDTIQHKVQAQYVYLAAGVLTKPQVPKIPGLLSFKGNIFHTSRWNYAITGGSQEDQSLINLRDKKVAIVGTAATAIGAVPALAKYAKELYVIQRTPAYVKQRGQQTTDPDTFKATIATKKGWQFERQINLNRHMTNAVLPGQPNLVNDGWTDMPAYSAVMGSPAHGIVNPTPEDEERRATWFHALDLPHMEAVRARVSSIVKDTATAEKLKPWYPSWCKRPTFSDEYLQSFNKPNVHLVDTDGKGPSHATETSIVVGDKEYSVDIIIFSTGYSVAGGRTGGSPAGRVGVQVLGRSGISMDDKWRRNGPVTLHGYATNEFPNLFFSGTAQGTITGNNVFMLGLIARHVTYMISGAERRVGSGKRAIVEVTKEAEEQHSQEVAKRAPFFSSLSGCTPGYFNGHGQAASEDPEDKKKQARGV</sequence>
<evidence type="ECO:0000313" key="13">
    <source>
        <dbReference type="Proteomes" id="UP000613401"/>
    </source>
</evidence>
<dbReference type="InterPro" id="IPR050775">
    <property type="entry name" value="FAD-binding_Monooxygenases"/>
</dbReference>
<dbReference type="Pfam" id="PF00561">
    <property type="entry name" value="Abhydrolase_1"/>
    <property type="match status" value="1"/>
</dbReference>
<evidence type="ECO:0000259" key="11">
    <source>
        <dbReference type="PROSITE" id="PS00624"/>
    </source>
</evidence>
<keyword evidence="8" id="KW-0521">NADP</keyword>
<feature type="region of interest" description="Disordered" evidence="10">
    <location>
        <begin position="1620"/>
        <end position="1641"/>
    </location>
</feature>
<dbReference type="InterPro" id="IPR011234">
    <property type="entry name" value="Fumarylacetoacetase-like_C"/>
</dbReference>
<gene>
    <name evidence="12" type="ORF">GCG54_00009104</name>
</gene>
<reference evidence="12" key="2">
    <citation type="submission" date="2020-03" db="EMBL/GenBank/DDBJ databases">
        <authorList>
            <person name="Fu F.-F."/>
            <person name="Chen J."/>
        </authorList>
    </citation>
    <scope>NUCLEOTIDE SEQUENCE</scope>
    <source>
        <strain evidence="12">Lc1</strain>
    </source>
</reference>
<dbReference type="Gene3D" id="3.30.560.10">
    <property type="entry name" value="Glucose Oxidase, domain 3"/>
    <property type="match status" value="2"/>
</dbReference>
<accession>A0A8H8WNL8</accession>
<dbReference type="InterPro" id="IPR036663">
    <property type="entry name" value="Fumarylacetoacetase_C_sf"/>
</dbReference>
<feature type="non-terminal residue" evidence="12">
    <location>
        <position position="1"/>
    </location>
</feature>
<dbReference type="Pfam" id="PF05199">
    <property type="entry name" value="GMC_oxred_C"/>
    <property type="match status" value="1"/>
</dbReference>
<dbReference type="GeneID" id="69016238"/>
<dbReference type="PANTHER" id="PTHR43098:SF2">
    <property type="entry name" value="FAD-BINDING MONOOXYGENASE AUSB-RELATED"/>
    <property type="match status" value="1"/>
</dbReference>
<keyword evidence="5" id="KW-0285">Flavoprotein</keyword>
<evidence type="ECO:0000256" key="8">
    <source>
        <dbReference type="ARBA" id="ARBA00022857"/>
    </source>
</evidence>
<dbReference type="GO" id="GO:0016614">
    <property type="term" value="F:oxidoreductase activity, acting on CH-OH group of donors"/>
    <property type="evidence" value="ECO:0007669"/>
    <property type="project" value="InterPro"/>
</dbReference>
<dbReference type="PROSITE" id="PS00624">
    <property type="entry name" value="GMC_OXRED_2"/>
    <property type="match status" value="1"/>
</dbReference>
<dbReference type="GO" id="GO:0050660">
    <property type="term" value="F:flavin adenine dinucleotide binding"/>
    <property type="evidence" value="ECO:0007669"/>
    <property type="project" value="InterPro"/>
</dbReference>
<dbReference type="Gene3D" id="3.90.850.10">
    <property type="entry name" value="Fumarylacetoacetase-like, C-terminal domain"/>
    <property type="match status" value="1"/>
</dbReference>
<evidence type="ECO:0000256" key="5">
    <source>
        <dbReference type="ARBA" id="ARBA00022630"/>
    </source>
</evidence>
<dbReference type="InterPro" id="IPR000073">
    <property type="entry name" value="AB_hydrolase_1"/>
</dbReference>
<name>A0A8H8WNL8_COLGL</name>
<evidence type="ECO:0000256" key="4">
    <source>
        <dbReference type="ARBA" id="ARBA00010790"/>
    </source>
</evidence>
<dbReference type="InterPro" id="IPR007867">
    <property type="entry name" value="GMC_OxRtase_C"/>
</dbReference>
<dbReference type="Pfam" id="PF13450">
    <property type="entry name" value="NAD_binding_8"/>
    <property type="match status" value="1"/>
</dbReference>
<evidence type="ECO:0000256" key="7">
    <source>
        <dbReference type="ARBA" id="ARBA00022827"/>
    </source>
</evidence>
<evidence type="ECO:0000256" key="3">
    <source>
        <dbReference type="ARBA" id="ARBA00010211"/>
    </source>
</evidence>
<dbReference type="EMBL" id="WVTB01000117">
    <property type="protein sequence ID" value="KAF3797134.1"/>
    <property type="molecule type" value="Genomic_DNA"/>
</dbReference>
<dbReference type="SUPFAM" id="SSF54373">
    <property type="entry name" value="FAD-linked reductases, C-terminal domain"/>
    <property type="match status" value="1"/>
</dbReference>
<dbReference type="FunFam" id="3.90.850.10:FF:000002">
    <property type="entry name" value="2-hydroxyhepta-2,4-diene-1,7-dioate isomerase"/>
    <property type="match status" value="1"/>
</dbReference>
<comment type="similarity">
    <text evidence="4">Belongs to the GMC oxidoreductase family.</text>
</comment>
<protein>
    <submittedName>
        <fullName evidence="12">FAD-binding monooxygenase ausC</fullName>
    </submittedName>
</protein>
<dbReference type="GO" id="GO:0046872">
    <property type="term" value="F:metal ion binding"/>
    <property type="evidence" value="ECO:0007669"/>
    <property type="project" value="UniProtKB-KW"/>
</dbReference>
<dbReference type="Gene3D" id="3.50.50.60">
    <property type="entry name" value="FAD/NAD(P)-binding domain"/>
    <property type="match status" value="4"/>
</dbReference>
<dbReference type="Pfam" id="PF01557">
    <property type="entry name" value="FAA_hydrolase"/>
    <property type="match status" value="1"/>
</dbReference>
<reference evidence="12" key="1">
    <citation type="journal article" date="2020" name="Phytopathology">
        <title>Genome sequence and comparative analysis of Colletotrichum gloeosporioides isolated from Liriodendron leaves.</title>
        <authorList>
            <person name="Fu F.F."/>
            <person name="Hao Z."/>
            <person name="Wang P."/>
            <person name="Lu Y."/>
            <person name="Xue L.J."/>
            <person name="Wei G."/>
            <person name="Tian Y."/>
            <person name="Baishi H."/>
            <person name="Xu H."/>
            <person name="Shi J."/>
            <person name="Cheng T."/>
            <person name="Wang G."/>
            <person name="Yi Y."/>
            <person name="Chen J."/>
        </authorList>
    </citation>
    <scope>NUCLEOTIDE SEQUENCE</scope>
    <source>
        <strain evidence="12">Lc1</strain>
    </source>
</reference>
<organism evidence="12 13">
    <name type="scientific">Colletotrichum gloeosporioides</name>
    <name type="common">Anthracnose fungus</name>
    <name type="synonym">Glomerella cingulata</name>
    <dbReference type="NCBI Taxonomy" id="474922"/>
    <lineage>
        <taxon>Eukaryota</taxon>
        <taxon>Fungi</taxon>
        <taxon>Dikarya</taxon>
        <taxon>Ascomycota</taxon>
        <taxon>Pezizomycotina</taxon>
        <taxon>Sordariomycetes</taxon>
        <taxon>Hypocreomycetidae</taxon>
        <taxon>Glomerellales</taxon>
        <taxon>Glomerellaceae</taxon>
        <taxon>Colletotrichum</taxon>
        <taxon>Colletotrichum gloeosporioides species complex</taxon>
    </lineage>
</organism>
<dbReference type="SUPFAM" id="SSF56529">
    <property type="entry name" value="FAH"/>
    <property type="match status" value="1"/>
</dbReference>
<dbReference type="GO" id="GO:0050163">
    <property type="term" value="F:oxaloacetate tautomerase activity"/>
    <property type="evidence" value="ECO:0007669"/>
    <property type="project" value="UniProtKB-ARBA"/>
</dbReference>
<dbReference type="Pfam" id="PF00732">
    <property type="entry name" value="GMC_oxred_N"/>
    <property type="match status" value="1"/>
</dbReference>
<evidence type="ECO:0000313" key="12">
    <source>
        <dbReference type="EMBL" id="KAF3797134.1"/>
    </source>
</evidence>
<dbReference type="Proteomes" id="UP000613401">
    <property type="component" value="Unassembled WGS sequence"/>
</dbReference>
<dbReference type="GO" id="GO:0006107">
    <property type="term" value="P:oxaloacetate metabolic process"/>
    <property type="evidence" value="ECO:0007669"/>
    <property type="project" value="UniProtKB-ARBA"/>
</dbReference>
<dbReference type="RefSeq" id="XP_045256298.1">
    <property type="nucleotide sequence ID" value="XM_045409053.1"/>
</dbReference>
<dbReference type="PANTHER" id="PTHR43098">
    <property type="entry name" value="L-ORNITHINE N(5)-MONOOXYGENASE-RELATED"/>
    <property type="match status" value="1"/>
</dbReference>
<keyword evidence="13" id="KW-1185">Reference proteome</keyword>
<proteinExistence type="inferred from homology"/>
<comment type="similarity">
    <text evidence="2">Belongs to the FAD-binding monooxygenase family.</text>
</comment>
<keyword evidence="9" id="KW-0560">Oxidoreductase</keyword>
<evidence type="ECO:0000256" key="1">
    <source>
        <dbReference type="ARBA" id="ARBA00001974"/>
    </source>
</evidence>
<comment type="similarity">
    <text evidence="3">Belongs to the FAH family.</text>
</comment>